<dbReference type="GeneID" id="26838755"/>
<protein>
    <recommendedName>
        <fullName evidence="4">Aminodeoxychorismate lyase</fullName>
    </recommendedName>
</protein>
<dbReference type="InterPro" id="IPR001544">
    <property type="entry name" value="Aminotrans_IV"/>
</dbReference>
<evidence type="ECO:0000313" key="2">
    <source>
        <dbReference type="EMBL" id="KSA02473.1"/>
    </source>
</evidence>
<dbReference type="OrthoDB" id="5288718at2759"/>
<dbReference type="RefSeq" id="XP_015468575.1">
    <property type="nucleotide sequence ID" value="XM_015610576.1"/>
</dbReference>
<dbReference type="PANTHER" id="PTHR42743">
    <property type="entry name" value="AMINO-ACID AMINOTRANSFERASE"/>
    <property type="match status" value="1"/>
</dbReference>
<sequence length="284" mass="32618">MEGDYPNNGQSYSELANEIHGKYLTDVFNPENIDFQILSTIRYDPKLTVIPPIIASDITKDNFFLFDEHYHRLVFTLKYFHVQTHDLDELAFEIPQDFLLSKLIEAITLSDRLVFEPMKIRLLVSLDGDVKVELHDTGYRDNLLDGIQDNSFSPEDIWDVYIDKELTFMSPFTSFKTTNRKVYTAARERVLPGIRAGKEEVLLINGLGHLMEGSITNVAIRRKKDGKWITPQLSSGCLCGVMRHFLLRKDFIEEETILLRSLEIDTEILLFNGIMGVVRGKIVG</sequence>
<dbReference type="Pfam" id="PF01063">
    <property type="entry name" value="Aminotran_4"/>
    <property type="match status" value="1"/>
</dbReference>
<dbReference type="InterPro" id="IPR043132">
    <property type="entry name" value="BCAT-like_C"/>
</dbReference>
<organism evidence="2 3">
    <name type="scientific">Debaryomyces fabryi</name>
    <dbReference type="NCBI Taxonomy" id="58627"/>
    <lineage>
        <taxon>Eukaryota</taxon>
        <taxon>Fungi</taxon>
        <taxon>Dikarya</taxon>
        <taxon>Ascomycota</taxon>
        <taxon>Saccharomycotina</taxon>
        <taxon>Pichiomycetes</taxon>
        <taxon>Debaryomycetaceae</taxon>
        <taxon>Debaryomyces</taxon>
    </lineage>
</organism>
<accession>A0A0V1Q1X2</accession>
<reference evidence="2 3" key="1">
    <citation type="submission" date="2015-11" db="EMBL/GenBank/DDBJ databases">
        <title>The genome of Debaryomyces fabryi.</title>
        <authorList>
            <person name="Tafer H."/>
            <person name="Lopandic K."/>
        </authorList>
    </citation>
    <scope>NUCLEOTIDE SEQUENCE [LARGE SCALE GENOMIC DNA]</scope>
    <source>
        <strain evidence="2 3">CBS 789</strain>
    </source>
</reference>
<proteinExistence type="inferred from homology"/>
<dbReference type="Gene3D" id="3.30.470.10">
    <property type="match status" value="1"/>
</dbReference>
<evidence type="ECO:0000313" key="3">
    <source>
        <dbReference type="Proteomes" id="UP000054251"/>
    </source>
</evidence>
<dbReference type="EMBL" id="LMYN01000026">
    <property type="protein sequence ID" value="KSA02473.1"/>
    <property type="molecule type" value="Genomic_DNA"/>
</dbReference>
<dbReference type="Proteomes" id="UP000054251">
    <property type="component" value="Unassembled WGS sequence"/>
</dbReference>
<comment type="similarity">
    <text evidence="1">Belongs to the class-IV pyridoxal-phosphate-dependent aminotransferase family.</text>
</comment>
<name>A0A0V1Q1X2_9ASCO</name>
<dbReference type="SUPFAM" id="SSF56752">
    <property type="entry name" value="D-aminoacid aminotransferase-like PLP-dependent enzymes"/>
    <property type="match status" value="1"/>
</dbReference>
<keyword evidence="3" id="KW-1185">Reference proteome</keyword>
<evidence type="ECO:0000256" key="1">
    <source>
        <dbReference type="ARBA" id="ARBA00009320"/>
    </source>
</evidence>
<dbReference type="Gene3D" id="3.20.10.10">
    <property type="entry name" value="D-amino Acid Aminotransferase, subunit A, domain 2"/>
    <property type="match status" value="1"/>
</dbReference>
<dbReference type="AlphaFoldDB" id="A0A0V1Q1X2"/>
<evidence type="ECO:0008006" key="4">
    <source>
        <dbReference type="Google" id="ProtNLM"/>
    </source>
</evidence>
<dbReference type="GO" id="GO:0003824">
    <property type="term" value="F:catalytic activity"/>
    <property type="evidence" value="ECO:0007669"/>
    <property type="project" value="InterPro"/>
</dbReference>
<dbReference type="InterPro" id="IPR036038">
    <property type="entry name" value="Aminotransferase-like"/>
</dbReference>
<dbReference type="GO" id="GO:0046394">
    <property type="term" value="P:carboxylic acid biosynthetic process"/>
    <property type="evidence" value="ECO:0007669"/>
    <property type="project" value="UniProtKB-ARBA"/>
</dbReference>
<comment type="caution">
    <text evidence="2">The sequence shown here is derived from an EMBL/GenBank/DDBJ whole genome shotgun (WGS) entry which is preliminary data.</text>
</comment>
<dbReference type="PANTHER" id="PTHR42743:SF11">
    <property type="entry name" value="AMINODEOXYCHORISMATE LYASE"/>
    <property type="match status" value="1"/>
</dbReference>
<dbReference type="InterPro" id="IPR050571">
    <property type="entry name" value="Class-IV_PLP-Dep_Aminotrnsfr"/>
</dbReference>
<dbReference type="InterPro" id="IPR043131">
    <property type="entry name" value="BCAT-like_N"/>
</dbReference>
<gene>
    <name evidence="2" type="ORF">AC631_01746</name>
</gene>